<dbReference type="STRING" id="162209.IJ22_44070"/>
<reference evidence="3 4" key="2">
    <citation type="journal article" date="2016" name="Genome Announc.">
        <title>Complete Genome Sequences of Two Interactive Moderate Thermophiles, Paenibacillus napthalenovorans 32O-Y and Paenibacillus sp. 32O-W.</title>
        <authorList>
            <person name="Butler R.R.III."/>
            <person name="Wang J."/>
            <person name="Stark B.C."/>
            <person name="Pombert J.F."/>
        </authorList>
    </citation>
    <scope>NUCLEOTIDE SEQUENCE [LARGE SCALE GENOMIC DNA]</scope>
    <source>
        <strain evidence="3 4">32O-Y</strain>
    </source>
</reference>
<sequence>MLPLKADALALREQAAGLLLSTFGVVAIGVFLLPTNRIFDRVPPLSTLLAGMLTIAAALLGLSLAGREESLFAVMAIYGIGFAFMFPSMNALLTGHVPEGDRGKAFGLGPVSALDPRNQQSSAFRLPAYHGKSGLQRGKKTAKA</sequence>
<dbReference type="Proteomes" id="UP000061660">
    <property type="component" value="Chromosome"/>
</dbReference>
<dbReference type="KEGG" id="pnp:IJ22_44070"/>
<feature type="transmembrane region" description="Helical" evidence="2">
    <location>
        <begin position="71"/>
        <end position="93"/>
    </location>
</feature>
<keyword evidence="2" id="KW-0472">Membrane</keyword>
<dbReference type="InterPro" id="IPR011701">
    <property type="entry name" value="MFS"/>
</dbReference>
<dbReference type="SUPFAM" id="SSF103473">
    <property type="entry name" value="MFS general substrate transporter"/>
    <property type="match status" value="1"/>
</dbReference>
<dbReference type="InterPro" id="IPR036259">
    <property type="entry name" value="MFS_trans_sf"/>
</dbReference>
<keyword evidence="4" id="KW-1185">Reference proteome</keyword>
<evidence type="ECO:0000256" key="1">
    <source>
        <dbReference type="ARBA" id="ARBA00004651"/>
    </source>
</evidence>
<dbReference type="Pfam" id="PF07690">
    <property type="entry name" value="MFS_1"/>
    <property type="match status" value="1"/>
</dbReference>
<proteinExistence type="predicted"/>
<dbReference type="GO" id="GO:0022857">
    <property type="term" value="F:transmembrane transporter activity"/>
    <property type="evidence" value="ECO:0007669"/>
    <property type="project" value="InterPro"/>
</dbReference>
<dbReference type="AlphaFoldDB" id="A0A0U2WB34"/>
<name>A0A0U2WB34_9BACL</name>
<feature type="transmembrane region" description="Helical" evidence="2">
    <location>
        <begin position="15"/>
        <end position="33"/>
    </location>
</feature>
<evidence type="ECO:0000313" key="4">
    <source>
        <dbReference type="Proteomes" id="UP000061660"/>
    </source>
</evidence>
<dbReference type="RefSeq" id="WP_062410269.1">
    <property type="nucleotide sequence ID" value="NZ_CP013652.1"/>
</dbReference>
<accession>A0A0U2WB34</accession>
<feature type="transmembrane region" description="Helical" evidence="2">
    <location>
        <begin position="45"/>
        <end position="65"/>
    </location>
</feature>
<keyword evidence="2" id="KW-0812">Transmembrane</keyword>
<evidence type="ECO:0000256" key="2">
    <source>
        <dbReference type="SAM" id="Phobius"/>
    </source>
</evidence>
<evidence type="ECO:0000313" key="3">
    <source>
        <dbReference type="EMBL" id="ALS24693.1"/>
    </source>
</evidence>
<dbReference type="EMBL" id="CP013652">
    <property type="protein sequence ID" value="ALS24693.1"/>
    <property type="molecule type" value="Genomic_DNA"/>
</dbReference>
<reference evidence="4" key="1">
    <citation type="submission" date="2015-12" db="EMBL/GenBank/DDBJ databases">
        <title>Complete genome sequences of two moderately thermophilic Paenibacillus species.</title>
        <authorList>
            <person name="Butler R.III."/>
            <person name="Wang J."/>
            <person name="Stark B.C."/>
            <person name="Pombert J.-F."/>
        </authorList>
    </citation>
    <scope>NUCLEOTIDE SEQUENCE [LARGE SCALE GENOMIC DNA]</scope>
    <source>
        <strain evidence="4">32O-Y</strain>
    </source>
</reference>
<organism evidence="3 4">
    <name type="scientific">Paenibacillus naphthalenovorans</name>
    <dbReference type="NCBI Taxonomy" id="162209"/>
    <lineage>
        <taxon>Bacteria</taxon>
        <taxon>Bacillati</taxon>
        <taxon>Bacillota</taxon>
        <taxon>Bacilli</taxon>
        <taxon>Bacillales</taxon>
        <taxon>Paenibacillaceae</taxon>
        <taxon>Paenibacillus</taxon>
    </lineage>
</organism>
<dbReference type="OrthoDB" id="9793283at2"/>
<keyword evidence="2" id="KW-1133">Transmembrane helix</keyword>
<comment type="subcellular location">
    <subcellularLocation>
        <location evidence="1">Cell membrane</location>
        <topology evidence="1">Multi-pass membrane protein</topology>
    </subcellularLocation>
</comment>
<protein>
    <submittedName>
        <fullName evidence="3">MFS transporter</fullName>
    </submittedName>
</protein>
<gene>
    <name evidence="3" type="ORF">IJ22_44070</name>
</gene>
<dbReference type="Gene3D" id="1.20.1250.20">
    <property type="entry name" value="MFS general substrate transporter like domains"/>
    <property type="match status" value="1"/>
</dbReference>
<dbReference type="GO" id="GO:0005886">
    <property type="term" value="C:plasma membrane"/>
    <property type="evidence" value="ECO:0007669"/>
    <property type="project" value="UniProtKB-SubCell"/>
</dbReference>
<dbReference type="PATRIC" id="fig|162209.4.peg.4653"/>